<dbReference type="Proteomes" id="UP000004478">
    <property type="component" value="Unassembled WGS sequence"/>
</dbReference>
<dbReference type="InterPro" id="IPR013096">
    <property type="entry name" value="Cupin_2"/>
</dbReference>
<dbReference type="SUPFAM" id="SSF51182">
    <property type="entry name" value="RmlC-like cupins"/>
    <property type="match status" value="1"/>
</dbReference>
<evidence type="ECO:0000259" key="1">
    <source>
        <dbReference type="Pfam" id="PF07883"/>
    </source>
</evidence>
<dbReference type="AlphaFoldDB" id="K1LD39"/>
<evidence type="ECO:0000313" key="3">
    <source>
        <dbReference type="Proteomes" id="UP000004478"/>
    </source>
</evidence>
<dbReference type="Pfam" id="PF07883">
    <property type="entry name" value="Cupin_2"/>
    <property type="match status" value="1"/>
</dbReference>
<dbReference type="OrthoDB" id="1423961at2"/>
<dbReference type="InterPro" id="IPR011051">
    <property type="entry name" value="RmlC_Cupin_sf"/>
</dbReference>
<dbReference type="InterPro" id="IPR053146">
    <property type="entry name" value="QDO-like"/>
</dbReference>
<sequence>MLGEKIVYDIVKEGEKLVFHSMPDSKANMVEFDCVFAPGAKGPGFHVHPKQTETFYVVAGKMIGRIKGQKEKVLQQGETFIVPPGAIHTFSNASKDQPLETRITLEPALHFQWFMTESAKVAVEKNCSRNDLTCLPEMGYIMWQCRDEQRIGGMPIFVENLLLGTLALFAKITGRAKSIAPKAN</sequence>
<organism evidence="2 3">
    <name type="scientific">Cecembia lonarensis (strain CCUG 58316 / KCTC 22772 / LW9)</name>
    <dbReference type="NCBI Taxonomy" id="1225176"/>
    <lineage>
        <taxon>Bacteria</taxon>
        <taxon>Pseudomonadati</taxon>
        <taxon>Bacteroidota</taxon>
        <taxon>Cytophagia</taxon>
        <taxon>Cytophagales</taxon>
        <taxon>Cyclobacteriaceae</taxon>
        <taxon>Cecembia</taxon>
    </lineage>
</organism>
<keyword evidence="3" id="KW-1185">Reference proteome</keyword>
<dbReference type="EMBL" id="AMGM01000013">
    <property type="protein sequence ID" value="EKB50107.1"/>
    <property type="molecule type" value="Genomic_DNA"/>
</dbReference>
<dbReference type="PANTHER" id="PTHR36440:SF1">
    <property type="entry name" value="PUTATIVE (AFU_ORTHOLOGUE AFUA_8G07350)-RELATED"/>
    <property type="match status" value="1"/>
</dbReference>
<dbReference type="InterPro" id="IPR014710">
    <property type="entry name" value="RmlC-like_jellyroll"/>
</dbReference>
<evidence type="ECO:0000313" key="2">
    <source>
        <dbReference type="EMBL" id="EKB50107.1"/>
    </source>
</evidence>
<reference evidence="2 3" key="1">
    <citation type="journal article" date="2012" name="J. Bacteriol.">
        <title>Draft Genome Sequence of Cecembia lonarensis Strain LW9T, Isolated from Lonar Lake, a Haloalkaline Lake in India.</title>
        <authorList>
            <person name="Shivaji S."/>
            <person name="Ara S."/>
            <person name="Singh A."/>
            <person name="Pinnaka A.K."/>
        </authorList>
    </citation>
    <scope>NUCLEOTIDE SEQUENCE [LARGE SCALE GENOMIC DNA]</scope>
    <source>
        <strain evidence="2 3">LW9</strain>
    </source>
</reference>
<dbReference type="Gene3D" id="2.60.120.10">
    <property type="entry name" value="Jelly Rolls"/>
    <property type="match status" value="1"/>
</dbReference>
<proteinExistence type="predicted"/>
<dbReference type="RefSeq" id="WP_009184291.1">
    <property type="nucleotide sequence ID" value="NZ_AMGM01000013.1"/>
</dbReference>
<comment type="caution">
    <text evidence="2">The sequence shown here is derived from an EMBL/GenBank/DDBJ whole genome shotgun (WGS) entry which is preliminary data.</text>
</comment>
<dbReference type="PANTHER" id="PTHR36440">
    <property type="entry name" value="PUTATIVE (AFU_ORTHOLOGUE AFUA_8G07350)-RELATED"/>
    <property type="match status" value="1"/>
</dbReference>
<feature type="domain" description="Cupin type-2" evidence="1">
    <location>
        <begin position="34"/>
        <end position="100"/>
    </location>
</feature>
<name>K1LD39_CECL9</name>
<gene>
    <name evidence="2" type="ORF">B879_01251</name>
</gene>
<protein>
    <recommendedName>
        <fullName evidence="1">Cupin type-2 domain-containing protein</fullName>
    </recommendedName>
</protein>
<accession>K1LD39</accession>